<dbReference type="AlphaFoldDB" id="Q0RQI6"/>
<evidence type="ECO:0000313" key="2">
    <source>
        <dbReference type="Proteomes" id="UP000000657"/>
    </source>
</evidence>
<dbReference type="EMBL" id="CT573213">
    <property type="protein sequence ID" value="CAJ60188.1"/>
    <property type="molecule type" value="Genomic_DNA"/>
</dbReference>
<dbReference type="Proteomes" id="UP000000657">
    <property type="component" value="Chromosome"/>
</dbReference>
<sequence length="89" mass="9693">MPVGVDGTGRVFRRHGPDVLGPGRAAALAGQRLGRVGRYGGALRAEQDRDLYDNPRRAGAVVTVVTMETQVTVRELAEQHLKHPHCRPD</sequence>
<protein>
    <submittedName>
        <fullName evidence="1">Uncharacterized protein</fullName>
    </submittedName>
</protein>
<dbReference type="HOGENOM" id="CLU_2450285_0_0_11"/>
<accession>Q0RQI6</accession>
<evidence type="ECO:0000313" key="1">
    <source>
        <dbReference type="EMBL" id="CAJ60188.1"/>
    </source>
</evidence>
<gene>
    <name evidence="1" type="ordered locus">FRAAL1532</name>
</gene>
<proteinExistence type="predicted"/>
<keyword evidence="2" id="KW-1185">Reference proteome</keyword>
<name>Q0RQI6_FRAAA</name>
<reference evidence="1 2" key="1">
    <citation type="journal article" date="2007" name="Genome Res.">
        <title>Genome characteristics of facultatively symbiotic Frankia sp. strains reflect host range and host plant biogeography.</title>
        <authorList>
            <person name="Normand P."/>
            <person name="Lapierre P."/>
            <person name="Tisa L.S."/>
            <person name="Gogarten J.P."/>
            <person name="Alloisio N."/>
            <person name="Bagnarol E."/>
            <person name="Bassi C.A."/>
            <person name="Berry A.M."/>
            <person name="Bickhart D.M."/>
            <person name="Choisne N."/>
            <person name="Couloux A."/>
            <person name="Cournoyer B."/>
            <person name="Cruveiller S."/>
            <person name="Daubin V."/>
            <person name="Demange N."/>
            <person name="Francino M.P."/>
            <person name="Goltsman E."/>
            <person name="Huang Y."/>
            <person name="Kopp O.R."/>
            <person name="Labarre L."/>
            <person name="Lapidus A."/>
            <person name="Lavire C."/>
            <person name="Marechal J."/>
            <person name="Martinez M."/>
            <person name="Mastronunzio J.E."/>
            <person name="Mullin B.C."/>
            <person name="Niemann J."/>
            <person name="Pujic P."/>
            <person name="Rawnsley T."/>
            <person name="Rouy Z."/>
            <person name="Schenowitz C."/>
            <person name="Sellstedt A."/>
            <person name="Tavares F."/>
            <person name="Tomkins J.P."/>
            <person name="Vallenet D."/>
            <person name="Valverde C."/>
            <person name="Wall L.G."/>
            <person name="Wang Y."/>
            <person name="Medigue C."/>
            <person name="Benson D.R."/>
        </authorList>
    </citation>
    <scope>NUCLEOTIDE SEQUENCE [LARGE SCALE GENOMIC DNA]</scope>
    <source>
        <strain evidence="2">DSM 45986 / CECT 9034 / ACN14a</strain>
    </source>
</reference>
<dbReference type="KEGG" id="fal:FRAAL1532"/>
<organism evidence="1 2">
    <name type="scientific">Frankia alni (strain DSM 45986 / CECT 9034 / ACN14a)</name>
    <dbReference type="NCBI Taxonomy" id="326424"/>
    <lineage>
        <taxon>Bacteria</taxon>
        <taxon>Bacillati</taxon>
        <taxon>Actinomycetota</taxon>
        <taxon>Actinomycetes</taxon>
        <taxon>Frankiales</taxon>
        <taxon>Frankiaceae</taxon>
        <taxon>Frankia</taxon>
    </lineage>
</organism>